<dbReference type="EMBL" id="DF968079">
    <property type="protein sequence ID" value="GAP03844.1"/>
    <property type="molecule type" value="Genomic_DNA"/>
</dbReference>
<gene>
    <name evidence="2" type="ORF">FTRO_0020100</name>
</gene>
<keyword evidence="1" id="KW-1133">Transmembrane helix</keyword>
<dbReference type="Pfam" id="PF03083">
    <property type="entry name" value="MtN3_slv"/>
    <property type="match status" value="1"/>
</dbReference>
<dbReference type="Proteomes" id="UP000064514">
    <property type="component" value="Unassembled WGS sequence"/>
</dbReference>
<dbReference type="AlphaFoldDB" id="A0A3F3GZ73"/>
<dbReference type="Gene3D" id="1.20.1280.290">
    <property type="match status" value="1"/>
</dbReference>
<protein>
    <submittedName>
        <fullName evidence="2">Small membrane protein</fullName>
    </submittedName>
</protein>
<feature type="transmembrane region" description="Helical" evidence="1">
    <location>
        <begin position="103"/>
        <end position="122"/>
    </location>
</feature>
<keyword evidence="1" id="KW-0812">Transmembrane</keyword>
<evidence type="ECO:0000313" key="2">
    <source>
        <dbReference type="EMBL" id="GAP03844.1"/>
    </source>
</evidence>
<evidence type="ECO:0000256" key="1">
    <source>
        <dbReference type="SAM" id="Phobius"/>
    </source>
</evidence>
<dbReference type="InterPro" id="IPR004316">
    <property type="entry name" value="SWEET_rpt"/>
</dbReference>
<proteinExistence type="predicted"/>
<keyword evidence="1" id="KW-0472">Membrane</keyword>
<sequence>MYAENGYNLRYEQWRKEIFMRIDTSEYPTGENAVPEKRVKQLKLLSKAATFTCIAMYVSYIPQIISNFSGHPVGVLQPLVAMINASFWAGYGWTKTYKDWPIIISNVPGILFGLFTVITIYIH</sequence>
<dbReference type="GO" id="GO:0016020">
    <property type="term" value="C:membrane"/>
    <property type="evidence" value="ECO:0007669"/>
    <property type="project" value="InterPro"/>
</dbReference>
<dbReference type="STRING" id="709323.GCA_001047135_00389"/>
<feature type="transmembrane region" description="Helical" evidence="1">
    <location>
        <begin position="44"/>
        <end position="65"/>
    </location>
</feature>
<reference evidence="2" key="1">
    <citation type="journal article" date="2015" name="BMC Genomics">
        <title>Comparative genomics of Fructobacillus spp. and Leuconostoc spp. reveals niche-specific evolution of Fructobacillus spp.</title>
        <authorList>
            <person name="Endo A."/>
            <person name="Tanizawa Y."/>
            <person name="Tanaka N."/>
            <person name="Maeno S."/>
            <person name="Kumar H."/>
            <person name="Shiwa Y."/>
            <person name="Okada S."/>
            <person name="Yoshikawa H."/>
            <person name="Dicks L."/>
            <person name="Nakagawa J."/>
            <person name="Arita M."/>
        </authorList>
    </citation>
    <scope>NUCLEOTIDE SEQUENCE [LARGE SCALE GENOMIC DNA]</scope>
    <source>
        <strain evidence="2">F214-1</strain>
    </source>
</reference>
<accession>A0A3F3GZ73</accession>
<name>A0A3F3GZ73_9LACO</name>
<feature type="transmembrane region" description="Helical" evidence="1">
    <location>
        <begin position="71"/>
        <end position="91"/>
    </location>
</feature>
<organism evidence="2">
    <name type="scientific">Fructobacillus tropaeoli</name>
    <dbReference type="NCBI Taxonomy" id="709323"/>
    <lineage>
        <taxon>Bacteria</taxon>
        <taxon>Bacillati</taxon>
        <taxon>Bacillota</taxon>
        <taxon>Bacilli</taxon>
        <taxon>Lactobacillales</taxon>
        <taxon>Lactobacillaceae</taxon>
        <taxon>Fructobacillus</taxon>
    </lineage>
</organism>